<accession>A0A1I7WJQ2</accession>
<evidence type="ECO:0000313" key="3">
    <source>
        <dbReference type="WBParaSite" id="Hba_05253"/>
    </source>
</evidence>
<dbReference type="WBParaSite" id="Hba_05253">
    <property type="protein sequence ID" value="Hba_05253"/>
    <property type="gene ID" value="Hba_05253"/>
</dbReference>
<keyword evidence="2" id="KW-1185">Reference proteome</keyword>
<evidence type="ECO:0000256" key="1">
    <source>
        <dbReference type="SAM" id="Phobius"/>
    </source>
</evidence>
<sequence length="194" mass="22892">MGLTARRPRISDQRRLYDELAATITQLQSIGESMNNRITLDLVISKFNFMLRDKVRRKNNTYIDTASWNMETLLEVLEEVISSEYKLEKEEIASEGQQMKSTYQRGKFYSLKQRPQTEVHKESAIVFTNYVLITSFLMYLSVCYTFIAAFPELSYKISLQLIYKRWLMESGEFALVRSWSVVLDRFFFLLSRPV</sequence>
<protein>
    <submittedName>
        <fullName evidence="3">Vesicle transport protein USE1</fullName>
    </submittedName>
</protein>
<keyword evidence="1" id="KW-1133">Transmembrane helix</keyword>
<organism evidence="2 3">
    <name type="scientific">Heterorhabditis bacteriophora</name>
    <name type="common">Entomopathogenic nematode worm</name>
    <dbReference type="NCBI Taxonomy" id="37862"/>
    <lineage>
        <taxon>Eukaryota</taxon>
        <taxon>Metazoa</taxon>
        <taxon>Ecdysozoa</taxon>
        <taxon>Nematoda</taxon>
        <taxon>Chromadorea</taxon>
        <taxon>Rhabditida</taxon>
        <taxon>Rhabditina</taxon>
        <taxon>Rhabditomorpha</taxon>
        <taxon>Strongyloidea</taxon>
        <taxon>Heterorhabditidae</taxon>
        <taxon>Heterorhabditis</taxon>
    </lineage>
</organism>
<evidence type="ECO:0000313" key="2">
    <source>
        <dbReference type="Proteomes" id="UP000095283"/>
    </source>
</evidence>
<dbReference type="AlphaFoldDB" id="A0A1I7WJQ2"/>
<keyword evidence="1" id="KW-0812">Transmembrane</keyword>
<proteinExistence type="predicted"/>
<reference evidence="3" key="1">
    <citation type="submission" date="2016-11" db="UniProtKB">
        <authorList>
            <consortium name="WormBaseParasite"/>
        </authorList>
    </citation>
    <scope>IDENTIFICATION</scope>
</reference>
<feature type="transmembrane region" description="Helical" evidence="1">
    <location>
        <begin position="130"/>
        <end position="150"/>
    </location>
</feature>
<keyword evidence="1" id="KW-0472">Membrane</keyword>
<dbReference type="Proteomes" id="UP000095283">
    <property type="component" value="Unplaced"/>
</dbReference>
<name>A0A1I7WJQ2_HETBA</name>